<protein>
    <submittedName>
        <fullName evidence="4">Uncharacterized protein</fullName>
    </submittedName>
</protein>
<name>A0A8K0UIG1_9AGAR</name>
<keyword evidence="1" id="KW-0175">Coiled coil</keyword>
<evidence type="ECO:0000313" key="4">
    <source>
        <dbReference type="EMBL" id="KAH8087817.1"/>
    </source>
</evidence>
<evidence type="ECO:0000256" key="2">
    <source>
        <dbReference type="SAM" id="MobiDB-lite"/>
    </source>
</evidence>
<feature type="coiled-coil region" evidence="1">
    <location>
        <begin position="104"/>
        <end position="138"/>
    </location>
</feature>
<reference evidence="4" key="1">
    <citation type="journal article" date="2021" name="New Phytol.">
        <title>Evolutionary innovations through gain and loss of genes in the ectomycorrhizal Boletales.</title>
        <authorList>
            <person name="Wu G."/>
            <person name="Miyauchi S."/>
            <person name="Morin E."/>
            <person name="Kuo A."/>
            <person name="Drula E."/>
            <person name="Varga T."/>
            <person name="Kohler A."/>
            <person name="Feng B."/>
            <person name="Cao Y."/>
            <person name="Lipzen A."/>
            <person name="Daum C."/>
            <person name="Hundley H."/>
            <person name="Pangilinan J."/>
            <person name="Johnson J."/>
            <person name="Barry K."/>
            <person name="LaButti K."/>
            <person name="Ng V."/>
            <person name="Ahrendt S."/>
            <person name="Min B."/>
            <person name="Choi I.G."/>
            <person name="Park H."/>
            <person name="Plett J.M."/>
            <person name="Magnuson J."/>
            <person name="Spatafora J.W."/>
            <person name="Nagy L.G."/>
            <person name="Henrissat B."/>
            <person name="Grigoriev I.V."/>
            <person name="Yang Z.L."/>
            <person name="Xu J."/>
            <person name="Martin F.M."/>
        </authorList>
    </citation>
    <scope>NUCLEOTIDE SEQUENCE</scope>
    <source>
        <strain evidence="4">KKN 215</strain>
    </source>
</reference>
<proteinExistence type="predicted"/>
<dbReference type="EMBL" id="JAEVFJ010000040">
    <property type="protein sequence ID" value="KAH8087817.1"/>
    <property type="molecule type" value="Genomic_DNA"/>
</dbReference>
<feature type="transmembrane region" description="Helical" evidence="3">
    <location>
        <begin position="149"/>
        <end position="169"/>
    </location>
</feature>
<keyword evidence="3" id="KW-0472">Membrane</keyword>
<feature type="region of interest" description="Disordered" evidence="2">
    <location>
        <begin position="1"/>
        <end position="23"/>
    </location>
</feature>
<accession>A0A8K0UIG1</accession>
<comment type="caution">
    <text evidence="4">The sequence shown here is derived from an EMBL/GenBank/DDBJ whole genome shotgun (WGS) entry which is preliminary data.</text>
</comment>
<evidence type="ECO:0000256" key="3">
    <source>
        <dbReference type="SAM" id="Phobius"/>
    </source>
</evidence>
<sequence length="170" mass="19640">MSNSNIDPLPSSRGSRTLALPRHPLLSAQELQLERLRQEHNRQGQNAVDQMRASWGEFVDEAGIVAPHYAPFHPGYLDEQSRPSPPRWTPARAEEERLRRMVNEETFEVIMQHLEANRKRARREKVAKEAEERRKQNELSPAERATVRLWIIAVSTLLFSGFCLAVAMYE</sequence>
<evidence type="ECO:0000313" key="5">
    <source>
        <dbReference type="Proteomes" id="UP000813824"/>
    </source>
</evidence>
<keyword evidence="3" id="KW-1133">Transmembrane helix</keyword>
<dbReference type="AlphaFoldDB" id="A0A8K0UIG1"/>
<dbReference type="Proteomes" id="UP000813824">
    <property type="component" value="Unassembled WGS sequence"/>
</dbReference>
<keyword evidence="5" id="KW-1185">Reference proteome</keyword>
<organism evidence="4 5">
    <name type="scientific">Cristinia sonorae</name>
    <dbReference type="NCBI Taxonomy" id="1940300"/>
    <lineage>
        <taxon>Eukaryota</taxon>
        <taxon>Fungi</taxon>
        <taxon>Dikarya</taxon>
        <taxon>Basidiomycota</taxon>
        <taxon>Agaricomycotina</taxon>
        <taxon>Agaricomycetes</taxon>
        <taxon>Agaricomycetidae</taxon>
        <taxon>Agaricales</taxon>
        <taxon>Pleurotineae</taxon>
        <taxon>Stephanosporaceae</taxon>
        <taxon>Cristinia</taxon>
    </lineage>
</organism>
<evidence type="ECO:0000256" key="1">
    <source>
        <dbReference type="SAM" id="Coils"/>
    </source>
</evidence>
<gene>
    <name evidence="4" type="ORF">BXZ70DRAFT_534637</name>
</gene>
<keyword evidence="3" id="KW-0812">Transmembrane</keyword>